<reference evidence="2 3" key="1">
    <citation type="journal article" date="2014" name="BMC Genomics">
        <title>Comparison of environmental and isolate Sulfobacillus genomes reveals diverse carbon, sulfur, nitrogen, and hydrogen metabolisms.</title>
        <authorList>
            <person name="Justice N.B."/>
            <person name="Norman A."/>
            <person name="Brown C.T."/>
            <person name="Singh A."/>
            <person name="Thomas B.C."/>
            <person name="Banfield J.F."/>
        </authorList>
    </citation>
    <scope>NUCLEOTIDE SEQUENCE [LARGE SCALE GENOMIC DNA]</scope>
    <source>
        <strain evidence="2">AMDSBA5</strain>
    </source>
</reference>
<sequence length="297" mass="32071">MMPEFQSPSVFPESEMPSILPEAALPAFQPLKLEPKFLTKLAKALGQIHRVPKRGRNDYQKYDYATEADILAAVRGPLADNGLALFCYMADKRQVHWNVGAGKPLQFKTIVTLIFTLCDTETGESIALPFQGEGIDNLDKGLPKAITAATKYFLKTTFLIATGDDPEADTALDALADSRSSATRSAASPKASRTTAAPASSSKATSSAPAPSAAPPAEAPDPAPDAGKPATLLDAPPTQEQLNALATFMKAHHISKEKLYPLIHSQFGWPITNIRELNADQMDLLLEWLDQHYKEAS</sequence>
<dbReference type="Pfam" id="PF04404">
    <property type="entry name" value="ERF"/>
    <property type="match status" value="1"/>
</dbReference>
<proteinExistence type="predicted"/>
<feature type="compositionally biased region" description="Pro residues" evidence="1">
    <location>
        <begin position="212"/>
        <end position="223"/>
    </location>
</feature>
<dbReference type="EMBL" id="PXYX01000097">
    <property type="protein sequence ID" value="PSR21991.1"/>
    <property type="molecule type" value="Genomic_DNA"/>
</dbReference>
<evidence type="ECO:0000313" key="3">
    <source>
        <dbReference type="Proteomes" id="UP000242705"/>
    </source>
</evidence>
<dbReference type="InterPro" id="IPR007499">
    <property type="entry name" value="ERF_bacteria_virus"/>
</dbReference>
<dbReference type="Proteomes" id="UP000242705">
    <property type="component" value="Unassembled WGS sequence"/>
</dbReference>
<dbReference type="AlphaFoldDB" id="A0A2T2WIC7"/>
<feature type="region of interest" description="Disordered" evidence="1">
    <location>
        <begin position="180"/>
        <end position="234"/>
    </location>
</feature>
<evidence type="ECO:0000256" key="1">
    <source>
        <dbReference type="SAM" id="MobiDB-lite"/>
    </source>
</evidence>
<evidence type="ECO:0000313" key="2">
    <source>
        <dbReference type="EMBL" id="PSR21991.1"/>
    </source>
</evidence>
<protein>
    <recommendedName>
        <fullName evidence="4">ERF superfamily protein</fullName>
    </recommendedName>
</protein>
<organism evidence="2 3">
    <name type="scientific">Sulfobacillus thermosulfidooxidans</name>
    <dbReference type="NCBI Taxonomy" id="28034"/>
    <lineage>
        <taxon>Bacteria</taxon>
        <taxon>Bacillati</taxon>
        <taxon>Bacillota</taxon>
        <taxon>Clostridia</taxon>
        <taxon>Eubacteriales</taxon>
        <taxon>Clostridiales Family XVII. Incertae Sedis</taxon>
        <taxon>Sulfobacillus</taxon>
    </lineage>
</organism>
<accession>A0A2T2WIC7</accession>
<comment type="caution">
    <text evidence="2">The sequence shown here is derived from an EMBL/GenBank/DDBJ whole genome shotgun (WGS) entry which is preliminary data.</text>
</comment>
<gene>
    <name evidence="2" type="ORF">C7B47_16960</name>
</gene>
<evidence type="ECO:0008006" key="4">
    <source>
        <dbReference type="Google" id="ProtNLM"/>
    </source>
</evidence>
<feature type="compositionally biased region" description="Low complexity" evidence="1">
    <location>
        <begin position="180"/>
        <end position="211"/>
    </location>
</feature>
<name>A0A2T2WIC7_SULTH</name>